<dbReference type="AlphaFoldDB" id="A0A2K1IQR3"/>
<feature type="compositionally biased region" description="Polar residues" evidence="1">
    <location>
        <begin position="186"/>
        <end position="195"/>
    </location>
</feature>
<evidence type="ECO:0000313" key="2">
    <source>
        <dbReference type="EMBL" id="PNR31621.1"/>
    </source>
</evidence>
<evidence type="ECO:0000256" key="1">
    <source>
        <dbReference type="SAM" id="MobiDB-lite"/>
    </source>
</evidence>
<evidence type="ECO:0000313" key="3">
    <source>
        <dbReference type="EnsemblPlants" id="Pp3c21_5120V3.1"/>
    </source>
</evidence>
<evidence type="ECO:0000313" key="4">
    <source>
        <dbReference type="Proteomes" id="UP000006727"/>
    </source>
</evidence>
<reference evidence="2 4" key="1">
    <citation type="journal article" date="2008" name="Science">
        <title>The Physcomitrella genome reveals evolutionary insights into the conquest of land by plants.</title>
        <authorList>
            <person name="Rensing S."/>
            <person name="Lang D."/>
            <person name="Zimmer A."/>
            <person name="Terry A."/>
            <person name="Salamov A."/>
            <person name="Shapiro H."/>
            <person name="Nishiyama T."/>
            <person name="Perroud P.-F."/>
            <person name="Lindquist E."/>
            <person name="Kamisugi Y."/>
            <person name="Tanahashi T."/>
            <person name="Sakakibara K."/>
            <person name="Fujita T."/>
            <person name="Oishi K."/>
            <person name="Shin-I T."/>
            <person name="Kuroki Y."/>
            <person name="Toyoda A."/>
            <person name="Suzuki Y."/>
            <person name="Hashimoto A."/>
            <person name="Yamaguchi K."/>
            <person name="Sugano A."/>
            <person name="Kohara Y."/>
            <person name="Fujiyama A."/>
            <person name="Anterola A."/>
            <person name="Aoki S."/>
            <person name="Ashton N."/>
            <person name="Barbazuk W.B."/>
            <person name="Barker E."/>
            <person name="Bennetzen J."/>
            <person name="Bezanilla M."/>
            <person name="Blankenship R."/>
            <person name="Cho S.H."/>
            <person name="Dutcher S."/>
            <person name="Estelle M."/>
            <person name="Fawcett J.A."/>
            <person name="Gundlach H."/>
            <person name="Hanada K."/>
            <person name="Heyl A."/>
            <person name="Hicks K.A."/>
            <person name="Hugh J."/>
            <person name="Lohr M."/>
            <person name="Mayer K."/>
            <person name="Melkozernov A."/>
            <person name="Murata T."/>
            <person name="Nelson D."/>
            <person name="Pils B."/>
            <person name="Prigge M."/>
            <person name="Reiss B."/>
            <person name="Renner T."/>
            <person name="Rombauts S."/>
            <person name="Rushton P."/>
            <person name="Sanderfoot A."/>
            <person name="Schween G."/>
            <person name="Shiu S.-H."/>
            <person name="Stueber K."/>
            <person name="Theodoulou F.L."/>
            <person name="Tu H."/>
            <person name="Van de Peer Y."/>
            <person name="Verrier P.J."/>
            <person name="Waters E."/>
            <person name="Wood A."/>
            <person name="Yang L."/>
            <person name="Cove D."/>
            <person name="Cuming A."/>
            <person name="Hasebe M."/>
            <person name="Lucas S."/>
            <person name="Mishler D.B."/>
            <person name="Reski R."/>
            <person name="Grigoriev I."/>
            <person name="Quatrano R.S."/>
            <person name="Boore J.L."/>
        </authorList>
    </citation>
    <scope>NUCLEOTIDE SEQUENCE [LARGE SCALE GENOMIC DNA]</scope>
    <source>
        <strain evidence="3 4">cv. Gransden 2004</strain>
    </source>
</reference>
<accession>A0A2K1IQR3</accession>
<dbReference type="OrthoDB" id="1892825at2759"/>
<dbReference type="Gramene" id="Pp3c21_5120V3.2">
    <property type="protein sequence ID" value="Pp3c21_5120V3.2"/>
    <property type="gene ID" value="Pp3c21_5120"/>
</dbReference>
<dbReference type="EnsemblPlants" id="Pp3c21_5120V3.2">
    <property type="protein sequence ID" value="Pp3c21_5120V3.2"/>
    <property type="gene ID" value="Pp3c21_5120"/>
</dbReference>
<organism evidence="2">
    <name type="scientific">Physcomitrium patens</name>
    <name type="common">Spreading-leaved earth moss</name>
    <name type="synonym">Physcomitrella patens</name>
    <dbReference type="NCBI Taxonomy" id="3218"/>
    <lineage>
        <taxon>Eukaryota</taxon>
        <taxon>Viridiplantae</taxon>
        <taxon>Streptophyta</taxon>
        <taxon>Embryophyta</taxon>
        <taxon>Bryophyta</taxon>
        <taxon>Bryophytina</taxon>
        <taxon>Bryopsida</taxon>
        <taxon>Funariidae</taxon>
        <taxon>Funariales</taxon>
        <taxon>Funariaceae</taxon>
        <taxon>Physcomitrium</taxon>
    </lineage>
</organism>
<sequence length="215" mass="23809">MKEAKMLDGYSGYSPGDGFRQVELLAPLVEEAASSNTELWLVQLPVNELGPKDLMDKQWVIQPPDSDGKIGHFYSIRGDICNVVTENVDRKKLYAIMPGSSQHSVRRITSKVCFRRQLEIQKETSLGGRSIRSGITSGEKSRGDSTRSVQKRALTDEKQTSGVTEGSVGNSEVKKESKKKKKKTDLSATEGSIGNSEIEKDSKKKKKKEKRSKSS</sequence>
<dbReference type="EnsemblPlants" id="Pp3c21_5120V3.1">
    <property type="protein sequence ID" value="Pp3c21_5120V3.1"/>
    <property type="gene ID" value="Pp3c21_5120"/>
</dbReference>
<dbReference type="PaxDb" id="3218-PP1S27_221V6.1"/>
<protein>
    <submittedName>
        <fullName evidence="2 3">Uncharacterized protein</fullName>
    </submittedName>
</protein>
<dbReference type="Proteomes" id="UP000006727">
    <property type="component" value="Chromosome 21"/>
</dbReference>
<dbReference type="InterPro" id="IPR038823">
    <property type="entry name" value="MED2_plant"/>
</dbReference>
<feature type="compositionally biased region" description="Polar residues" evidence="1">
    <location>
        <begin position="160"/>
        <end position="170"/>
    </location>
</feature>
<dbReference type="EMBL" id="ABEU02000021">
    <property type="protein sequence ID" value="PNR31621.1"/>
    <property type="molecule type" value="Genomic_DNA"/>
</dbReference>
<reference evidence="3" key="3">
    <citation type="submission" date="2020-12" db="UniProtKB">
        <authorList>
            <consortium name="EnsemblPlants"/>
        </authorList>
    </citation>
    <scope>IDENTIFICATION</scope>
</reference>
<dbReference type="PANTHER" id="PTHR36407">
    <property type="entry name" value="MEDIATOR-ASSOCIATED PROTEIN 2"/>
    <property type="match status" value="1"/>
</dbReference>
<dbReference type="RefSeq" id="XP_024359360.1">
    <property type="nucleotide sequence ID" value="XM_024503592.2"/>
</dbReference>
<name>A0A2K1IQR3_PHYPA</name>
<dbReference type="Gramene" id="Pp3c21_5120V3.1">
    <property type="protein sequence ID" value="Pp3c21_5120V3.1"/>
    <property type="gene ID" value="Pp3c21_5120"/>
</dbReference>
<reference evidence="2 4" key="2">
    <citation type="journal article" date="2018" name="Plant J.">
        <title>The Physcomitrella patens chromosome-scale assembly reveals moss genome structure and evolution.</title>
        <authorList>
            <person name="Lang D."/>
            <person name="Ullrich K.K."/>
            <person name="Murat F."/>
            <person name="Fuchs J."/>
            <person name="Jenkins J."/>
            <person name="Haas F.B."/>
            <person name="Piednoel M."/>
            <person name="Gundlach H."/>
            <person name="Van Bel M."/>
            <person name="Meyberg R."/>
            <person name="Vives C."/>
            <person name="Morata J."/>
            <person name="Symeonidi A."/>
            <person name="Hiss M."/>
            <person name="Muchero W."/>
            <person name="Kamisugi Y."/>
            <person name="Saleh O."/>
            <person name="Blanc G."/>
            <person name="Decker E.L."/>
            <person name="van Gessel N."/>
            <person name="Grimwood J."/>
            <person name="Hayes R.D."/>
            <person name="Graham S.W."/>
            <person name="Gunter L.E."/>
            <person name="McDaniel S.F."/>
            <person name="Hoernstein S.N.W."/>
            <person name="Larsson A."/>
            <person name="Li F.W."/>
            <person name="Perroud P.F."/>
            <person name="Phillips J."/>
            <person name="Ranjan P."/>
            <person name="Rokshar D.S."/>
            <person name="Rothfels C.J."/>
            <person name="Schneider L."/>
            <person name="Shu S."/>
            <person name="Stevenson D.W."/>
            <person name="Thummler F."/>
            <person name="Tillich M."/>
            <person name="Villarreal Aguilar J.C."/>
            <person name="Widiez T."/>
            <person name="Wong G.K."/>
            <person name="Wymore A."/>
            <person name="Zhang Y."/>
            <person name="Zimmer A.D."/>
            <person name="Quatrano R.S."/>
            <person name="Mayer K.F.X."/>
            <person name="Goodstein D."/>
            <person name="Casacuberta J.M."/>
            <person name="Vandepoele K."/>
            <person name="Reski R."/>
            <person name="Cuming A.C."/>
            <person name="Tuskan G.A."/>
            <person name="Maumus F."/>
            <person name="Salse J."/>
            <person name="Schmutz J."/>
            <person name="Rensing S.A."/>
        </authorList>
    </citation>
    <scope>NUCLEOTIDE SEQUENCE [LARGE SCALE GENOMIC DNA]</scope>
    <source>
        <strain evidence="3 4">cv. Gransden 2004</strain>
    </source>
</reference>
<dbReference type="GeneID" id="112274271"/>
<feature type="region of interest" description="Disordered" evidence="1">
    <location>
        <begin position="125"/>
        <end position="215"/>
    </location>
</feature>
<feature type="compositionally biased region" description="Basic residues" evidence="1">
    <location>
        <begin position="203"/>
        <end position="215"/>
    </location>
</feature>
<dbReference type="PANTHER" id="PTHR36407:SF1">
    <property type="entry name" value="MEDIATOR-ASSOCIATED PROTEIN 2"/>
    <property type="match status" value="1"/>
</dbReference>
<feature type="compositionally biased region" description="Low complexity" evidence="1">
    <location>
        <begin position="125"/>
        <end position="138"/>
    </location>
</feature>
<keyword evidence="4" id="KW-1185">Reference proteome</keyword>
<gene>
    <name evidence="3" type="primary">LOC112274271</name>
    <name evidence="2" type="ORF">PHYPA_025742</name>
</gene>
<proteinExistence type="predicted"/>